<name>A0ABQ1MYW6_9BACT</name>
<dbReference type="Proteomes" id="UP000636010">
    <property type="component" value="Unassembled WGS sequence"/>
</dbReference>
<protein>
    <submittedName>
        <fullName evidence="1">Uncharacterized protein</fullName>
    </submittedName>
</protein>
<sequence length="53" mass="6290">MPIEIKELTIKMTVRDPHNIPSGKREYDPNMEKRIIDASAEKVLRILERKTER</sequence>
<comment type="caution">
    <text evidence="1">The sequence shown here is derived from an EMBL/GenBank/DDBJ whole genome shotgun (WGS) entry which is preliminary data.</text>
</comment>
<evidence type="ECO:0000313" key="1">
    <source>
        <dbReference type="EMBL" id="GGC46931.1"/>
    </source>
</evidence>
<accession>A0ABQ1MYW6</accession>
<keyword evidence="2" id="KW-1185">Reference proteome</keyword>
<gene>
    <name evidence="1" type="ORF">GCM10011506_35660</name>
</gene>
<dbReference type="InterPro" id="IPR045459">
    <property type="entry name" value="DUF5908"/>
</dbReference>
<dbReference type="EMBL" id="BMEC01000012">
    <property type="protein sequence ID" value="GGC46931.1"/>
    <property type="molecule type" value="Genomic_DNA"/>
</dbReference>
<dbReference type="Pfam" id="PF19265">
    <property type="entry name" value="DUF5908"/>
    <property type="match status" value="1"/>
</dbReference>
<dbReference type="RefSeq" id="WP_188466105.1">
    <property type="nucleotide sequence ID" value="NZ_BAABHU010000012.1"/>
</dbReference>
<reference evidence="2" key="1">
    <citation type="journal article" date="2019" name="Int. J. Syst. Evol. Microbiol.">
        <title>The Global Catalogue of Microorganisms (GCM) 10K type strain sequencing project: providing services to taxonomists for standard genome sequencing and annotation.</title>
        <authorList>
            <consortium name="The Broad Institute Genomics Platform"/>
            <consortium name="The Broad Institute Genome Sequencing Center for Infectious Disease"/>
            <person name="Wu L."/>
            <person name="Ma J."/>
        </authorList>
    </citation>
    <scope>NUCLEOTIDE SEQUENCE [LARGE SCALE GENOMIC DNA]</scope>
    <source>
        <strain evidence="2">CGMCC 1.10832</strain>
    </source>
</reference>
<organism evidence="1 2">
    <name type="scientific">Marivirga lumbricoides</name>
    <dbReference type="NCBI Taxonomy" id="1046115"/>
    <lineage>
        <taxon>Bacteria</taxon>
        <taxon>Pseudomonadati</taxon>
        <taxon>Bacteroidota</taxon>
        <taxon>Cytophagia</taxon>
        <taxon>Cytophagales</taxon>
        <taxon>Marivirgaceae</taxon>
        <taxon>Marivirga</taxon>
    </lineage>
</organism>
<proteinExistence type="predicted"/>
<evidence type="ECO:0000313" key="2">
    <source>
        <dbReference type="Proteomes" id="UP000636010"/>
    </source>
</evidence>